<reference evidence="15" key="1">
    <citation type="submission" date="2017-02" db="UniProtKB">
        <authorList>
            <consortium name="WormBaseParasite"/>
        </authorList>
    </citation>
    <scope>IDENTIFICATION</scope>
</reference>
<evidence type="ECO:0000256" key="6">
    <source>
        <dbReference type="RuleBase" id="RU000682"/>
    </source>
</evidence>
<evidence type="ECO:0000313" key="14">
    <source>
        <dbReference type="Proteomes" id="UP000321570"/>
    </source>
</evidence>
<dbReference type="Pfam" id="PF00046">
    <property type="entry name" value="Homeodomain"/>
    <property type="match status" value="1"/>
</dbReference>
<evidence type="ECO:0000313" key="12">
    <source>
        <dbReference type="EMBL" id="VUZ40045.1"/>
    </source>
</evidence>
<reference evidence="11 13" key="2">
    <citation type="submission" date="2018-11" db="EMBL/GenBank/DDBJ databases">
        <authorList>
            <consortium name="Pathogen Informatics"/>
        </authorList>
    </citation>
    <scope>NUCLEOTIDE SEQUENCE [LARGE SCALE GENOMIC DNA]</scope>
</reference>
<evidence type="ECO:0000259" key="10">
    <source>
        <dbReference type="PROSITE" id="PS51179"/>
    </source>
</evidence>
<keyword evidence="14" id="KW-1185">Reference proteome</keyword>
<keyword evidence="7" id="KW-0804">Transcription</keyword>
<evidence type="ECO:0000256" key="4">
    <source>
        <dbReference type="ARBA" id="ARBA00023242"/>
    </source>
</evidence>
<evidence type="ECO:0000256" key="8">
    <source>
        <dbReference type="SAM" id="MobiDB-lite"/>
    </source>
</evidence>
<dbReference type="PROSITE" id="PS00465">
    <property type="entry name" value="POU_2"/>
    <property type="match status" value="1"/>
</dbReference>
<dbReference type="Proteomes" id="UP000321570">
    <property type="component" value="Unassembled WGS sequence"/>
</dbReference>
<evidence type="ECO:0000256" key="2">
    <source>
        <dbReference type="ARBA" id="ARBA00023125"/>
    </source>
</evidence>
<dbReference type="InterPro" id="IPR050255">
    <property type="entry name" value="POU_domain_TF"/>
</dbReference>
<evidence type="ECO:0000256" key="1">
    <source>
        <dbReference type="ARBA" id="ARBA00004123"/>
    </source>
</evidence>
<evidence type="ECO:0000313" key="15">
    <source>
        <dbReference type="WBParaSite" id="HDID_0000092701-mRNA-1"/>
    </source>
</evidence>
<dbReference type="Proteomes" id="UP000274504">
    <property type="component" value="Unassembled WGS sequence"/>
</dbReference>
<feature type="compositionally biased region" description="Polar residues" evidence="8">
    <location>
        <begin position="233"/>
        <end position="242"/>
    </location>
</feature>
<dbReference type="PANTHER" id="PTHR11636:SF5">
    <property type="entry name" value="POU DOMAIN MOTIF 3, ISOFORM F"/>
    <property type="match status" value="1"/>
</dbReference>
<dbReference type="SMART" id="SM00352">
    <property type="entry name" value="POU"/>
    <property type="match status" value="1"/>
</dbReference>
<dbReference type="InterPro" id="IPR010982">
    <property type="entry name" value="Lambda_DNA-bd_dom_sf"/>
</dbReference>
<dbReference type="PANTHER" id="PTHR11636">
    <property type="entry name" value="POU DOMAIN"/>
    <property type="match status" value="1"/>
</dbReference>
<dbReference type="InterPro" id="IPR000327">
    <property type="entry name" value="POU_dom"/>
</dbReference>
<feature type="region of interest" description="Disordered" evidence="8">
    <location>
        <begin position="100"/>
        <end position="135"/>
    </location>
</feature>
<dbReference type="CDD" id="cd00086">
    <property type="entry name" value="homeodomain"/>
    <property type="match status" value="1"/>
</dbReference>
<evidence type="ECO:0000313" key="11">
    <source>
        <dbReference type="EMBL" id="VDL18389.1"/>
    </source>
</evidence>
<comment type="subcellular location">
    <subcellularLocation>
        <location evidence="1 5 6">Nucleus</location>
    </subcellularLocation>
</comment>
<dbReference type="GO" id="GO:0000981">
    <property type="term" value="F:DNA-binding transcription factor activity, RNA polymerase II-specific"/>
    <property type="evidence" value="ECO:0007669"/>
    <property type="project" value="TreeGrafter"/>
</dbReference>
<feature type="compositionally biased region" description="Polar residues" evidence="8">
    <location>
        <begin position="101"/>
        <end position="115"/>
    </location>
</feature>
<dbReference type="EMBL" id="UYSG01000142">
    <property type="protein sequence ID" value="VDL18389.1"/>
    <property type="molecule type" value="Genomic_DNA"/>
</dbReference>
<keyword evidence="3 5" id="KW-0371">Homeobox</keyword>
<feature type="region of interest" description="Disordered" evidence="8">
    <location>
        <begin position="230"/>
        <end position="270"/>
    </location>
</feature>
<reference evidence="12 14" key="3">
    <citation type="submission" date="2019-07" db="EMBL/GenBank/DDBJ databases">
        <authorList>
            <person name="Jastrzebski P J."/>
            <person name="Paukszto L."/>
            <person name="Jastrzebski P J."/>
        </authorList>
    </citation>
    <scope>NUCLEOTIDE SEQUENCE [LARGE SCALE GENOMIC DNA]</scope>
    <source>
        <strain evidence="12 14">WMS-il1</strain>
    </source>
</reference>
<dbReference type="Gene3D" id="1.10.260.40">
    <property type="entry name" value="lambda repressor-like DNA-binding domains"/>
    <property type="match status" value="1"/>
</dbReference>
<dbReference type="GO" id="GO:0005634">
    <property type="term" value="C:nucleus"/>
    <property type="evidence" value="ECO:0007669"/>
    <property type="project" value="UniProtKB-SubCell"/>
</dbReference>
<dbReference type="WBParaSite" id="HDID_0000092701-mRNA-1">
    <property type="protein sequence ID" value="HDID_0000092701-mRNA-1"/>
    <property type="gene ID" value="HDID_0000092701"/>
</dbReference>
<feature type="compositionally biased region" description="Polar residues" evidence="8">
    <location>
        <begin position="249"/>
        <end position="267"/>
    </location>
</feature>
<dbReference type="EMBL" id="CABIJS010000026">
    <property type="protein sequence ID" value="VUZ40045.1"/>
    <property type="molecule type" value="Genomic_DNA"/>
</dbReference>
<evidence type="ECO:0000256" key="7">
    <source>
        <dbReference type="RuleBase" id="RU361194"/>
    </source>
</evidence>
<dbReference type="InterPro" id="IPR001356">
    <property type="entry name" value="HD"/>
</dbReference>
<proteinExistence type="inferred from homology"/>
<protein>
    <recommendedName>
        <fullName evidence="7">POU domain protein</fullName>
    </recommendedName>
</protein>
<dbReference type="GO" id="GO:0000978">
    <property type="term" value="F:RNA polymerase II cis-regulatory region sequence-specific DNA binding"/>
    <property type="evidence" value="ECO:0007669"/>
    <property type="project" value="TreeGrafter"/>
</dbReference>
<dbReference type="AlphaFoldDB" id="A0A0R3S9J4"/>
<dbReference type="SUPFAM" id="SSF46689">
    <property type="entry name" value="Homeodomain-like"/>
    <property type="match status" value="1"/>
</dbReference>
<sequence>MWPPTISDTTPFPMPMFPAPQTISTPSQQSMPFPPLPLNVLLRCLAPTSGIDFPHLRQASELPPCPTISLPTRTEPNMDFGFPYFLQPPKAFQIENELDSKQAQHQYGSADTSQSRKPKRLNKPTRTGNDGVSIGSKKCKKISATTQSDTNEHIEDIRRFARAFKMKRLSLGLTQTQIGRALTAGDGPAYSQSAICRFEKLDITPKSAQRIKPVLERWLAELEGRRVGETPILPQSSSSTSGLGDGNSVCGSVHSSPEDNTGPNFSSGVMDGNGSSIYRMDCESDESCTGIRKRKSRTNFSADALDRLNHEFSINMHPSGTRISQLANQLNYDREVIRVWFCNKRQSFRNSGSSQTMIVNSRTTDQTAPWLPFQIPNDDEVPIDLSNKPTSQ</sequence>
<feature type="domain" description="POU-specific" evidence="10">
    <location>
        <begin position="149"/>
        <end position="223"/>
    </location>
</feature>
<dbReference type="PROSITE" id="PS51179">
    <property type="entry name" value="POU_3"/>
    <property type="match status" value="1"/>
</dbReference>
<dbReference type="SUPFAM" id="SSF47413">
    <property type="entry name" value="lambda repressor-like DNA-binding domains"/>
    <property type="match status" value="1"/>
</dbReference>
<dbReference type="OrthoDB" id="10066259at2759"/>
<organism evidence="15">
    <name type="scientific">Hymenolepis diminuta</name>
    <name type="common">Rat tapeworm</name>
    <dbReference type="NCBI Taxonomy" id="6216"/>
    <lineage>
        <taxon>Eukaryota</taxon>
        <taxon>Metazoa</taxon>
        <taxon>Spiralia</taxon>
        <taxon>Lophotrochozoa</taxon>
        <taxon>Platyhelminthes</taxon>
        <taxon>Cestoda</taxon>
        <taxon>Eucestoda</taxon>
        <taxon>Cyclophyllidea</taxon>
        <taxon>Hymenolepididae</taxon>
        <taxon>Hymenolepis</taxon>
    </lineage>
</organism>
<gene>
    <name evidence="11" type="ORF">HDID_LOCUS928</name>
    <name evidence="12" type="ORF">WMSIL1_LOCUS1185</name>
</gene>
<evidence type="ECO:0000259" key="9">
    <source>
        <dbReference type="PROSITE" id="PS50071"/>
    </source>
</evidence>
<evidence type="ECO:0000313" key="13">
    <source>
        <dbReference type="Proteomes" id="UP000274504"/>
    </source>
</evidence>
<dbReference type="InterPro" id="IPR009057">
    <property type="entry name" value="Homeodomain-like_sf"/>
</dbReference>
<dbReference type="SMART" id="SM00389">
    <property type="entry name" value="HOX"/>
    <property type="match status" value="1"/>
</dbReference>
<evidence type="ECO:0000256" key="5">
    <source>
        <dbReference type="PROSITE-ProRule" id="PRU00108"/>
    </source>
</evidence>
<feature type="domain" description="Homeobox" evidence="9">
    <location>
        <begin position="291"/>
        <end position="351"/>
    </location>
</feature>
<keyword evidence="2 5" id="KW-0238">DNA-binding</keyword>
<accession>A0A0R3S9J4</accession>
<dbReference type="PROSITE" id="PS50071">
    <property type="entry name" value="HOMEOBOX_2"/>
    <property type="match status" value="1"/>
</dbReference>
<keyword evidence="4 5" id="KW-0539">Nucleus</keyword>
<comment type="similarity">
    <text evidence="7">Belongs to the POU transcription factor family.</text>
</comment>
<feature type="DNA-binding region" description="Homeobox" evidence="5">
    <location>
        <begin position="293"/>
        <end position="352"/>
    </location>
</feature>
<dbReference type="InterPro" id="IPR013847">
    <property type="entry name" value="POU"/>
</dbReference>
<dbReference type="STRING" id="6216.A0A0R3S9J4"/>
<dbReference type="Pfam" id="PF00157">
    <property type="entry name" value="Pou"/>
    <property type="match status" value="1"/>
</dbReference>
<evidence type="ECO:0000256" key="3">
    <source>
        <dbReference type="ARBA" id="ARBA00023155"/>
    </source>
</evidence>
<dbReference type="PRINTS" id="PR00028">
    <property type="entry name" value="POUDOMAIN"/>
</dbReference>
<name>A0A0R3S9J4_HYMDI</name>
<dbReference type="Gene3D" id="1.10.10.60">
    <property type="entry name" value="Homeodomain-like"/>
    <property type="match status" value="1"/>
</dbReference>